<keyword evidence="3" id="KW-1185">Reference proteome</keyword>
<accession>A0A8T0A086</accession>
<proteinExistence type="predicted"/>
<feature type="transmembrane region" description="Helical" evidence="1">
    <location>
        <begin position="24"/>
        <end position="40"/>
    </location>
</feature>
<dbReference type="Proteomes" id="UP000605970">
    <property type="component" value="Unassembled WGS sequence"/>
</dbReference>
<dbReference type="EMBL" id="JABEBT010000006">
    <property type="protein sequence ID" value="KAF7639287.1"/>
    <property type="molecule type" value="Genomic_DNA"/>
</dbReference>
<sequence length="72" mass="8714">MLKILFFISFKFYKFNPLKNQKRFNYFLGFFVYSFVFNVLKSENISILNLFILGKFLGVFKYVVIYVNLKNS</sequence>
<reference evidence="2" key="1">
    <citation type="journal article" date="2020" name="Ecol. Evol.">
        <title>Genome structure and content of the rice root-knot nematode (Meloidogyne graminicola).</title>
        <authorList>
            <person name="Phan N.T."/>
            <person name="Danchin E.G.J."/>
            <person name="Klopp C."/>
            <person name="Perfus-Barbeoch L."/>
            <person name="Kozlowski D.K."/>
            <person name="Koutsovoulos G.D."/>
            <person name="Lopez-Roques C."/>
            <person name="Bouchez O."/>
            <person name="Zahm M."/>
            <person name="Besnard G."/>
            <person name="Bellafiore S."/>
        </authorList>
    </citation>
    <scope>NUCLEOTIDE SEQUENCE</scope>
    <source>
        <strain evidence="2">VN-18</strain>
    </source>
</reference>
<keyword evidence="1" id="KW-0812">Transmembrane</keyword>
<comment type="caution">
    <text evidence="2">The sequence shown here is derived from an EMBL/GenBank/DDBJ whole genome shotgun (WGS) entry which is preliminary data.</text>
</comment>
<feature type="transmembrane region" description="Helical" evidence="1">
    <location>
        <begin position="46"/>
        <end position="69"/>
    </location>
</feature>
<keyword evidence="1" id="KW-0472">Membrane</keyword>
<dbReference type="AlphaFoldDB" id="A0A8T0A086"/>
<organism evidence="2 3">
    <name type="scientific">Meloidogyne graminicola</name>
    <dbReference type="NCBI Taxonomy" id="189291"/>
    <lineage>
        <taxon>Eukaryota</taxon>
        <taxon>Metazoa</taxon>
        <taxon>Ecdysozoa</taxon>
        <taxon>Nematoda</taxon>
        <taxon>Chromadorea</taxon>
        <taxon>Rhabditida</taxon>
        <taxon>Tylenchina</taxon>
        <taxon>Tylenchomorpha</taxon>
        <taxon>Tylenchoidea</taxon>
        <taxon>Meloidogynidae</taxon>
        <taxon>Meloidogyninae</taxon>
        <taxon>Meloidogyne</taxon>
    </lineage>
</organism>
<evidence type="ECO:0000313" key="3">
    <source>
        <dbReference type="Proteomes" id="UP000605970"/>
    </source>
</evidence>
<evidence type="ECO:0000256" key="1">
    <source>
        <dbReference type="SAM" id="Phobius"/>
    </source>
</evidence>
<keyword evidence="1" id="KW-1133">Transmembrane helix</keyword>
<evidence type="ECO:0000313" key="2">
    <source>
        <dbReference type="EMBL" id="KAF7639287.1"/>
    </source>
</evidence>
<name>A0A8T0A086_9BILA</name>
<gene>
    <name evidence="2" type="ORF">Mgra_00001248</name>
</gene>
<protein>
    <submittedName>
        <fullName evidence="2">Uncharacterized protein</fullName>
    </submittedName>
</protein>